<comment type="similarity">
    <text evidence="1">Belongs to the peptidase S10 family.</text>
</comment>
<dbReference type="PANTHER" id="PTHR11802">
    <property type="entry name" value="SERINE PROTEASE FAMILY S10 SERINE CARBOXYPEPTIDASE"/>
    <property type="match status" value="1"/>
</dbReference>
<evidence type="ECO:0008006" key="5">
    <source>
        <dbReference type="Google" id="ProtNLM"/>
    </source>
</evidence>
<dbReference type="PRINTS" id="PR00724">
    <property type="entry name" value="CRBOXYPTASEC"/>
</dbReference>
<dbReference type="PANTHER" id="PTHR11802:SF29">
    <property type="entry name" value="SERINE CARBOXYPEPTIDASE-LIKE 19"/>
    <property type="match status" value="1"/>
</dbReference>
<proteinExistence type="inferred from homology"/>
<comment type="caution">
    <text evidence="3">The sequence shown here is derived from an EMBL/GenBank/DDBJ whole genome shotgun (WGS) entry which is preliminary data.</text>
</comment>
<dbReference type="PROSITE" id="PS00560">
    <property type="entry name" value="CARBOXYPEPT_SER_HIS"/>
    <property type="match status" value="1"/>
</dbReference>
<dbReference type="Gene3D" id="3.40.50.1820">
    <property type="entry name" value="alpha/beta hydrolase"/>
    <property type="match status" value="2"/>
</dbReference>
<evidence type="ECO:0000256" key="1">
    <source>
        <dbReference type="ARBA" id="ARBA00009431"/>
    </source>
</evidence>
<dbReference type="SUPFAM" id="SSF53474">
    <property type="entry name" value="alpha/beta-Hydrolases"/>
    <property type="match status" value="1"/>
</dbReference>
<evidence type="ECO:0000256" key="2">
    <source>
        <dbReference type="ARBA" id="ARBA00023180"/>
    </source>
</evidence>
<dbReference type="InterPro" id="IPR029058">
    <property type="entry name" value="AB_hydrolase_fold"/>
</dbReference>
<protein>
    <recommendedName>
        <fullName evidence="5">Serine carboxypeptidase-like 18</fullName>
    </recommendedName>
</protein>
<feature type="non-terminal residue" evidence="3">
    <location>
        <position position="1"/>
    </location>
</feature>
<dbReference type="InterPro" id="IPR033124">
    <property type="entry name" value="Ser_caboxypep_his_AS"/>
</dbReference>
<keyword evidence="4" id="KW-1185">Reference proteome</keyword>
<dbReference type="Gramene" id="TVU31479">
    <property type="protein sequence ID" value="TVU31479"/>
    <property type="gene ID" value="EJB05_23166"/>
</dbReference>
<reference evidence="3 4" key="1">
    <citation type="journal article" date="2019" name="Sci. Rep.">
        <title>A high-quality genome of Eragrostis curvula grass provides insights into Poaceae evolution and supports new strategies to enhance forage quality.</title>
        <authorList>
            <person name="Carballo J."/>
            <person name="Santos B.A.C.M."/>
            <person name="Zappacosta D."/>
            <person name="Garbus I."/>
            <person name="Selva J.P."/>
            <person name="Gallo C.A."/>
            <person name="Diaz A."/>
            <person name="Albertini E."/>
            <person name="Caccamo M."/>
            <person name="Echenique V."/>
        </authorList>
    </citation>
    <scope>NUCLEOTIDE SEQUENCE [LARGE SCALE GENOMIC DNA]</scope>
    <source>
        <strain evidence="4">cv. Victoria</strain>
        <tissue evidence="3">Leaf</tissue>
    </source>
</reference>
<keyword evidence="2" id="KW-0325">Glycoprotein</keyword>
<sequence length="528" mass="58554">LESRATRHPPVGLVSGSATMTATRPSRELWCLVFIFLCCGLSCSSSSSTSRQFNKSNSSRIITHLPGFDGPIPFHLETGYVEVDEGNGVRLFYYFVLSERSPADDPLMLWLTGGPGCSVLTGLAYEIGPLSFDLDGHVDGLPKLLYNQNSWTKLSNIIFLDSPVGAGFSYSETEQGYNSSDTKAVNHIIVFLSKWFDDHPEFLSNPLYIAGDSYSGKIVPTVTSQIIRGIQVGSEPPLNLKGYLVGNPVTDSSFDKPSKIPFAHGMGLISDEMYEAYKKSCSVGEDRHQTIECANSLDDIDDSIKDICTNHILEPLCTFASPHPNKPMPTINSSAREMLQLQDYTEDAELHLSEISLKCRVNGRISNVQDMGKQCKCKRGLLVFTSRFVQNDNQSTSLYPTMQGTVPSWIRCNYDIPYTSDIRSTVKYHLDVTTKGYRSLVYSGDHDLVVPYIGTQAWIKSLNSLLSISGDHGMSTDKLQGEYSIRYTRSYSNNLTFATVKGGGHTAPEFMPRQCFAMFERWISGAHL</sequence>
<dbReference type="Pfam" id="PF00450">
    <property type="entry name" value="Peptidase_S10"/>
    <property type="match status" value="1"/>
</dbReference>
<dbReference type="EMBL" id="RWGY01000011">
    <property type="protein sequence ID" value="TVU31479.1"/>
    <property type="molecule type" value="Genomic_DNA"/>
</dbReference>
<gene>
    <name evidence="3" type="ORF">EJB05_23166</name>
</gene>
<dbReference type="InterPro" id="IPR001563">
    <property type="entry name" value="Peptidase_S10"/>
</dbReference>
<accession>A0A5J9V5S5</accession>
<dbReference type="GO" id="GO:0006508">
    <property type="term" value="P:proteolysis"/>
    <property type="evidence" value="ECO:0007669"/>
    <property type="project" value="InterPro"/>
</dbReference>
<dbReference type="GO" id="GO:0004185">
    <property type="term" value="F:serine-type carboxypeptidase activity"/>
    <property type="evidence" value="ECO:0007669"/>
    <property type="project" value="InterPro"/>
</dbReference>
<dbReference type="Proteomes" id="UP000324897">
    <property type="component" value="Chromosome 1"/>
</dbReference>
<dbReference type="FunFam" id="3.40.50.1820:FF:000072">
    <property type="entry name" value="Serine carboxypeptidase-like 19"/>
    <property type="match status" value="1"/>
</dbReference>
<evidence type="ECO:0000313" key="4">
    <source>
        <dbReference type="Proteomes" id="UP000324897"/>
    </source>
</evidence>
<name>A0A5J9V5S5_9POAL</name>
<dbReference type="OrthoDB" id="443318at2759"/>
<dbReference type="GO" id="GO:0019748">
    <property type="term" value="P:secondary metabolic process"/>
    <property type="evidence" value="ECO:0007669"/>
    <property type="project" value="TreeGrafter"/>
</dbReference>
<dbReference type="GO" id="GO:0016747">
    <property type="term" value="F:acyltransferase activity, transferring groups other than amino-acyl groups"/>
    <property type="evidence" value="ECO:0007669"/>
    <property type="project" value="TreeGrafter"/>
</dbReference>
<evidence type="ECO:0000313" key="3">
    <source>
        <dbReference type="EMBL" id="TVU31479.1"/>
    </source>
</evidence>
<dbReference type="AlphaFoldDB" id="A0A5J9V5S5"/>
<organism evidence="3 4">
    <name type="scientific">Eragrostis curvula</name>
    <name type="common">weeping love grass</name>
    <dbReference type="NCBI Taxonomy" id="38414"/>
    <lineage>
        <taxon>Eukaryota</taxon>
        <taxon>Viridiplantae</taxon>
        <taxon>Streptophyta</taxon>
        <taxon>Embryophyta</taxon>
        <taxon>Tracheophyta</taxon>
        <taxon>Spermatophyta</taxon>
        <taxon>Magnoliopsida</taxon>
        <taxon>Liliopsida</taxon>
        <taxon>Poales</taxon>
        <taxon>Poaceae</taxon>
        <taxon>PACMAD clade</taxon>
        <taxon>Chloridoideae</taxon>
        <taxon>Eragrostideae</taxon>
        <taxon>Eragrostidinae</taxon>
        <taxon>Eragrostis</taxon>
    </lineage>
</organism>